<dbReference type="SUPFAM" id="SSF53041">
    <property type="entry name" value="Resolvase-like"/>
    <property type="match status" value="1"/>
</dbReference>
<dbReference type="Gene3D" id="3.40.50.1390">
    <property type="entry name" value="Resolvase, N-terminal catalytic domain"/>
    <property type="match status" value="1"/>
</dbReference>
<dbReference type="PANTHER" id="PTHR30461:SF23">
    <property type="entry name" value="DNA RECOMBINASE-RELATED"/>
    <property type="match status" value="1"/>
</dbReference>
<evidence type="ECO:0000256" key="1">
    <source>
        <dbReference type="SAM" id="Coils"/>
    </source>
</evidence>
<dbReference type="InterPro" id="IPR038109">
    <property type="entry name" value="DNA_bind_recomb_sf"/>
</dbReference>
<evidence type="ECO:0000259" key="3">
    <source>
        <dbReference type="PROSITE" id="PS51737"/>
    </source>
</evidence>
<dbReference type="InterPro" id="IPR011109">
    <property type="entry name" value="DNA_bind_recombinase_dom"/>
</dbReference>
<dbReference type="Pfam" id="PF13408">
    <property type="entry name" value="Zn_ribbon_recom"/>
    <property type="match status" value="1"/>
</dbReference>
<dbReference type="PANTHER" id="PTHR30461">
    <property type="entry name" value="DNA-INVERTASE FROM LAMBDOID PROPHAGE"/>
    <property type="match status" value="1"/>
</dbReference>
<proteinExistence type="predicted"/>
<dbReference type="SMART" id="SM00857">
    <property type="entry name" value="Resolvase"/>
    <property type="match status" value="1"/>
</dbReference>
<dbReference type="GO" id="GO:0003677">
    <property type="term" value="F:DNA binding"/>
    <property type="evidence" value="ECO:0007669"/>
    <property type="project" value="InterPro"/>
</dbReference>
<evidence type="ECO:0000313" key="5">
    <source>
        <dbReference type="Proteomes" id="UP000782880"/>
    </source>
</evidence>
<evidence type="ECO:0000259" key="2">
    <source>
        <dbReference type="PROSITE" id="PS51736"/>
    </source>
</evidence>
<dbReference type="Gene3D" id="3.90.1750.20">
    <property type="entry name" value="Putative Large Serine Recombinase, Chain B, Domain 2"/>
    <property type="match status" value="1"/>
</dbReference>
<dbReference type="CDD" id="cd00338">
    <property type="entry name" value="Ser_Recombinase"/>
    <property type="match status" value="1"/>
</dbReference>
<organism evidence="4 5">
    <name type="scientific">Subdoligranulum variabile</name>
    <dbReference type="NCBI Taxonomy" id="214851"/>
    <lineage>
        <taxon>Bacteria</taxon>
        <taxon>Bacillati</taxon>
        <taxon>Bacillota</taxon>
        <taxon>Clostridia</taxon>
        <taxon>Eubacteriales</taxon>
        <taxon>Oscillospiraceae</taxon>
        <taxon>Subdoligranulum</taxon>
    </lineage>
</organism>
<dbReference type="GO" id="GO:0000150">
    <property type="term" value="F:DNA strand exchange activity"/>
    <property type="evidence" value="ECO:0007669"/>
    <property type="project" value="InterPro"/>
</dbReference>
<dbReference type="PROSITE" id="PS51737">
    <property type="entry name" value="RECOMBINASE_DNA_BIND"/>
    <property type="match status" value="1"/>
</dbReference>
<evidence type="ECO:0000313" key="4">
    <source>
        <dbReference type="EMBL" id="HJG27701.1"/>
    </source>
</evidence>
<accession>A0A921LMP6</accession>
<feature type="domain" description="Recombinase" evidence="3">
    <location>
        <begin position="185"/>
        <end position="311"/>
    </location>
</feature>
<dbReference type="InterPro" id="IPR050639">
    <property type="entry name" value="SSR_resolvase"/>
</dbReference>
<keyword evidence="1" id="KW-0175">Coiled coil</keyword>
<reference evidence="4" key="2">
    <citation type="submission" date="2021-09" db="EMBL/GenBank/DDBJ databases">
        <authorList>
            <person name="Gilroy R."/>
        </authorList>
    </citation>
    <scope>NUCLEOTIDE SEQUENCE</scope>
    <source>
        <strain evidence="4">ChiBcec21-2208</strain>
    </source>
</reference>
<feature type="coiled-coil region" evidence="1">
    <location>
        <begin position="393"/>
        <end position="420"/>
    </location>
</feature>
<dbReference type="Pfam" id="PF00239">
    <property type="entry name" value="Resolvase"/>
    <property type="match status" value="1"/>
</dbReference>
<dbReference type="InterPro" id="IPR036162">
    <property type="entry name" value="Resolvase-like_N_sf"/>
</dbReference>
<dbReference type="Proteomes" id="UP000782880">
    <property type="component" value="Unassembled WGS sequence"/>
</dbReference>
<dbReference type="InterPro" id="IPR006119">
    <property type="entry name" value="Resolv_N"/>
</dbReference>
<dbReference type="AlphaFoldDB" id="A0A921LMP6"/>
<feature type="non-terminal residue" evidence="4">
    <location>
        <position position="475"/>
    </location>
</feature>
<dbReference type="Pfam" id="PF07508">
    <property type="entry name" value="Recombinase"/>
    <property type="match status" value="1"/>
</dbReference>
<name>A0A921LMP6_9FIRM</name>
<feature type="domain" description="Resolvase/invertase-type recombinase catalytic" evidence="2">
    <location>
        <begin position="28"/>
        <end position="176"/>
    </location>
</feature>
<dbReference type="InterPro" id="IPR025827">
    <property type="entry name" value="Zn_ribbon_recom_dom"/>
</dbReference>
<reference evidence="4" key="1">
    <citation type="journal article" date="2021" name="PeerJ">
        <title>Extensive microbial diversity within the chicken gut microbiome revealed by metagenomics and culture.</title>
        <authorList>
            <person name="Gilroy R."/>
            <person name="Ravi A."/>
            <person name="Getino M."/>
            <person name="Pursley I."/>
            <person name="Horton D.L."/>
            <person name="Alikhan N.F."/>
            <person name="Baker D."/>
            <person name="Gharbi K."/>
            <person name="Hall N."/>
            <person name="Watson M."/>
            <person name="Adriaenssens E.M."/>
            <person name="Foster-Nyarko E."/>
            <person name="Jarju S."/>
            <person name="Secka A."/>
            <person name="Antonio M."/>
            <person name="Oren A."/>
            <person name="Chaudhuri R.R."/>
            <person name="La Ragione R."/>
            <person name="Hildebrand F."/>
            <person name="Pallen M.J."/>
        </authorList>
    </citation>
    <scope>NUCLEOTIDE SEQUENCE</scope>
    <source>
        <strain evidence="4">ChiBcec21-2208</strain>
    </source>
</reference>
<comment type="caution">
    <text evidence="4">The sequence shown here is derived from an EMBL/GenBank/DDBJ whole genome shotgun (WGS) entry which is preliminary data.</text>
</comment>
<dbReference type="PROSITE" id="PS51736">
    <property type="entry name" value="RECOMBINASES_3"/>
    <property type="match status" value="1"/>
</dbReference>
<dbReference type="EMBL" id="DYVE01000087">
    <property type="protein sequence ID" value="HJG27701.1"/>
    <property type="molecule type" value="Genomic_DNA"/>
</dbReference>
<gene>
    <name evidence="4" type="ORF">K8V20_03525</name>
</gene>
<protein>
    <submittedName>
        <fullName evidence="4">Recombinase family protein</fullName>
    </submittedName>
</protein>
<sequence>MAGNEERTIIRIPRKESSQQNGRKRLLRVAAYCRVSTEQEEQESSFENQVDYYTRLINGNPEWKMAGIYADHGISGVRDMIRPGFMNMIEDCKKHKIDLIMTKSLSRFSRNTLDCIKYIRLLKGLGVAIEFEKEGLNTGELSSEIFLTWFSAFAQAESESLSQNITMGKRRLFQAGKCAFPYNSFIGYRPGPDGKPEIDPKQAKTVKRIFYGYLAGKTPSQLKAELEQGHVPSPTGKTEWSRATIQNMLHNEKYAGDLLLQKTYTADFLTKTVKKNHGEVEQYYVRNNHPAIIPRDVFQAVQLEMARRGSKTKADPNKRTAGRSKYSSKFALTERLICGECGCMYRRVLYTNRDGSKARVWRCTNRLENGKRFCKNSPTLKEQELHTALMKCIAALLDNKESVKEEVMQTEENILRYEVAAQDPHQLLDLIQEIDHQTSNLLLLVAHSGDASIYEGKFKALKEEKQALQTELESL</sequence>